<evidence type="ECO:0000313" key="2">
    <source>
        <dbReference type="Proteomes" id="UP000219338"/>
    </source>
</evidence>
<dbReference type="EMBL" id="FUEG01000021">
    <property type="protein sequence ID" value="SJL13909.1"/>
    <property type="molecule type" value="Genomic_DNA"/>
</dbReference>
<dbReference type="AlphaFoldDB" id="A0A284RYS2"/>
<proteinExistence type="predicted"/>
<organism evidence="1 2">
    <name type="scientific">Armillaria ostoyae</name>
    <name type="common">Armillaria root rot fungus</name>
    <dbReference type="NCBI Taxonomy" id="47428"/>
    <lineage>
        <taxon>Eukaryota</taxon>
        <taxon>Fungi</taxon>
        <taxon>Dikarya</taxon>
        <taxon>Basidiomycota</taxon>
        <taxon>Agaricomycotina</taxon>
        <taxon>Agaricomycetes</taxon>
        <taxon>Agaricomycetidae</taxon>
        <taxon>Agaricales</taxon>
        <taxon>Marasmiineae</taxon>
        <taxon>Physalacriaceae</taxon>
        <taxon>Armillaria</taxon>
    </lineage>
</organism>
<protein>
    <submittedName>
        <fullName evidence="1">Uncharacterized protein</fullName>
    </submittedName>
</protein>
<accession>A0A284RYS2</accession>
<name>A0A284RYS2_ARMOS</name>
<keyword evidence="2" id="KW-1185">Reference proteome</keyword>
<reference evidence="2" key="1">
    <citation type="journal article" date="2017" name="Nat. Ecol. Evol.">
        <title>Genome expansion and lineage-specific genetic innovations in the forest pathogenic fungi Armillaria.</title>
        <authorList>
            <person name="Sipos G."/>
            <person name="Prasanna A.N."/>
            <person name="Walter M.C."/>
            <person name="O'Connor E."/>
            <person name="Balint B."/>
            <person name="Krizsan K."/>
            <person name="Kiss B."/>
            <person name="Hess J."/>
            <person name="Varga T."/>
            <person name="Slot J."/>
            <person name="Riley R."/>
            <person name="Boka B."/>
            <person name="Rigling D."/>
            <person name="Barry K."/>
            <person name="Lee J."/>
            <person name="Mihaltcheva S."/>
            <person name="LaButti K."/>
            <person name="Lipzen A."/>
            <person name="Waldron R."/>
            <person name="Moloney N.M."/>
            <person name="Sperisen C."/>
            <person name="Kredics L."/>
            <person name="Vagvoelgyi C."/>
            <person name="Patrignani A."/>
            <person name="Fitzpatrick D."/>
            <person name="Nagy I."/>
            <person name="Doyle S."/>
            <person name="Anderson J.B."/>
            <person name="Grigoriev I.V."/>
            <person name="Gueldener U."/>
            <person name="Muensterkoetter M."/>
            <person name="Nagy L.G."/>
        </authorList>
    </citation>
    <scope>NUCLEOTIDE SEQUENCE [LARGE SCALE GENOMIC DNA]</scope>
    <source>
        <strain evidence="2">C18/9</strain>
    </source>
</reference>
<gene>
    <name evidence="1" type="ORF">ARMOST_17359</name>
</gene>
<evidence type="ECO:0000313" key="1">
    <source>
        <dbReference type="EMBL" id="SJL13909.1"/>
    </source>
</evidence>
<dbReference type="OrthoDB" id="10551539at2759"/>
<dbReference type="Proteomes" id="UP000219338">
    <property type="component" value="Unassembled WGS sequence"/>
</dbReference>
<sequence length="223" mass="24206">MPSTDDTVAGLLIIAQFFSDIAQCDRDRYALFKGRPTSPPKLALGGKLEDTSRLRFVGDGCDDRWHLRGVPAKTAWKLASGLRPQSSVHLENVRPLCTSLCKTDKTLRKKLALSVLSRRAAVLSALGNDRPLRGSASCAKFELMLDTDVNFTGKAPSLNAKRLEVVDCATRTCSGTWDFAELTITNGSEGIISSSDATIPGRGSWCDSWRRISVIHRVGPAVS</sequence>